<dbReference type="RefSeq" id="WP_163316726.1">
    <property type="nucleotide sequence ID" value="NZ_JAAGAA010000010.1"/>
</dbReference>
<proteinExistence type="predicted"/>
<dbReference type="GO" id="GO:0003899">
    <property type="term" value="F:DNA-directed RNA polymerase activity"/>
    <property type="evidence" value="ECO:0007669"/>
    <property type="project" value="InterPro"/>
</dbReference>
<dbReference type="InterPro" id="IPR036977">
    <property type="entry name" value="DNA_primase_Znf_CHC2"/>
</dbReference>
<organism evidence="2 3">
    <name type="scientific">Crenobacter caeni</name>
    <dbReference type="NCBI Taxonomy" id="2705474"/>
    <lineage>
        <taxon>Bacteria</taxon>
        <taxon>Pseudomonadati</taxon>
        <taxon>Pseudomonadota</taxon>
        <taxon>Betaproteobacteria</taxon>
        <taxon>Neisseriales</taxon>
        <taxon>Neisseriaceae</taxon>
        <taxon>Crenobacter</taxon>
    </lineage>
</organism>
<dbReference type="GO" id="GO:0006260">
    <property type="term" value="P:DNA replication"/>
    <property type="evidence" value="ECO:0007669"/>
    <property type="project" value="InterPro"/>
</dbReference>
<feature type="domain" description="Zinc finger CHC2-type" evidence="1">
    <location>
        <begin position="59"/>
        <end position="113"/>
    </location>
</feature>
<dbReference type="SMART" id="SM00400">
    <property type="entry name" value="ZnF_CHCC"/>
    <property type="match status" value="1"/>
</dbReference>
<reference evidence="2 3" key="1">
    <citation type="submission" date="2020-02" db="EMBL/GenBank/DDBJ databases">
        <authorList>
            <person name="Yang Z."/>
        </authorList>
    </citation>
    <scope>NUCLEOTIDE SEQUENCE [LARGE SCALE GENOMIC DNA]</scope>
    <source>
        <strain evidence="2 3">HX-7-9</strain>
    </source>
</reference>
<dbReference type="InterPro" id="IPR002694">
    <property type="entry name" value="Znf_CHC2"/>
</dbReference>
<gene>
    <name evidence="2" type="ORF">GZH52_12185</name>
</gene>
<accession>A0A6B2KTI4</accession>
<evidence type="ECO:0000313" key="3">
    <source>
        <dbReference type="Proteomes" id="UP000482578"/>
    </source>
</evidence>
<comment type="caution">
    <text evidence="2">The sequence shown here is derived from an EMBL/GenBank/DDBJ whole genome shotgun (WGS) entry which is preliminary data.</text>
</comment>
<dbReference type="Proteomes" id="UP000482578">
    <property type="component" value="Unassembled WGS sequence"/>
</dbReference>
<name>A0A6B2KTI4_9NEIS</name>
<sequence length="119" mass="13100">MGIRVLVATLCQPARQTAGRPKGYPPVGPGQFCREYLPAPEDYYTSHFGDAMRRSGKGWQVRCLFHDDRTPSATVYPDGGFHCHACGVHCRDVLDFHMRMTGLGFKQAAQALGAWGASQ</sequence>
<dbReference type="GO" id="GO:0008270">
    <property type="term" value="F:zinc ion binding"/>
    <property type="evidence" value="ECO:0007669"/>
    <property type="project" value="InterPro"/>
</dbReference>
<dbReference type="EMBL" id="JAAGAA010000010">
    <property type="protein sequence ID" value="NDV13542.1"/>
    <property type="molecule type" value="Genomic_DNA"/>
</dbReference>
<protein>
    <recommendedName>
        <fullName evidence="1">Zinc finger CHC2-type domain-containing protein</fullName>
    </recommendedName>
</protein>
<evidence type="ECO:0000313" key="2">
    <source>
        <dbReference type="EMBL" id="NDV13542.1"/>
    </source>
</evidence>
<dbReference type="AlphaFoldDB" id="A0A6B2KTI4"/>
<dbReference type="Gene3D" id="3.90.580.10">
    <property type="entry name" value="Zinc finger, CHC2-type domain"/>
    <property type="match status" value="1"/>
</dbReference>
<dbReference type="Pfam" id="PF01807">
    <property type="entry name" value="Zn_ribbon_DnaG"/>
    <property type="match status" value="1"/>
</dbReference>
<evidence type="ECO:0000259" key="1">
    <source>
        <dbReference type="SMART" id="SM00400"/>
    </source>
</evidence>
<keyword evidence="3" id="KW-1185">Reference proteome</keyword>
<dbReference type="SUPFAM" id="SSF57783">
    <property type="entry name" value="Zinc beta-ribbon"/>
    <property type="match status" value="1"/>
</dbReference>
<dbReference type="GO" id="GO:0003677">
    <property type="term" value="F:DNA binding"/>
    <property type="evidence" value="ECO:0007669"/>
    <property type="project" value="InterPro"/>
</dbReference>